<evidence type="ECO:0000256" key="3">
    <source>
        <dbReference type="ARBA" id="ARBA00022692"/>
    </source>
</evidence>
<evidence type="ECO:0000313" key="8">
    <source>
        <dbReference type="EMBL" id="CAE8643339.1"/>
    </source>
</evidence>
<evidence type="ECO:0000313" key="9">
    <source>
        <dbReference type="Proteomes" id="UP000654075"/>
    </source>
</evidence>
<evidence type="ECO:0000256" key="2">
    <source>
        <dbReference type="ARBA" id="ARBA00022448"/>
    </source>
</evidence>
<comment type="caution">
    <text evidence="8">The sequence shown here is derived from an EMBL/GenBank/DDBJ whole genome shotgun (WGS) entry which is preliminary data.</text>
</comment>
<dbReference type="SUPFAM" id="SSF103473">
    <property type="entry name" value="MFS general substrate transporter"/>
    <property type="match status" value="1"/>
</dbReference>
<keyword evidence="3 6" id="KW-0812">Transmembrane</keyword>
<dbReference type="InterPro" id="IPR036259">
    <property type="entry name" value="MFS_trans_sf"/>
</dbReference>
<feature type="transmembrane region" description="Helical" evidence="6">
    <location>
        <begin position="111"/>
        <end position="132"/>
    </location>
</feature>
<dbReference type="Proteomes" id="UP000654075">
    <property type="component" value="Unassembled WGS sequence"/>
</dbReference>
<feature type="non-terminal residue" evidence="8">
    <location>
        <position position="1"/>
    </location>
</feature>
<keyword evidence="9" id="KW-1185">Reference proteome</keyword>
<dbReference type="InterPro" id="IPR011701">
    <property type="entry name" value="MFS"/>
</dbReference>
<dbReference type="Gene3D" id="1.20.1250.20">
    <property type="entry name" value="MFS general substrate transporter like domains"/>
    <property type="match status" value="1"/>
</dbReference>
<feature type="domain" description="Major facilitator superfamily (MFS) profile" evidence="7">
    <location>
        <begin position="16"/>
        <end position="139"/>
    </location>
</feature>
<name>A0A813I0W0_POLGL</name>
<evidence type="ECO:0000256" key="1">
    <source>
        <dbReference type="ARBA" id="ARBA00004141"/>
    </source>
</evidence>
<evidence type="ECO:0000259" key="7">
    <source>
        <dbReference type="PROSITE" id="PS50850"/>
    </source>
</evidence>
<evidence type="ECO:0000256" key="4">
    <source>
        <dbReference type="ARBA" id="ARBA00022989"/>
    </source>
</evidence>
<reference evidence="8" key="1">
    <citation type="submission" date="2021-02" db="EMBL/GenBank/DDBJ databases">
        <authorList>
            <person name="Dougan E. K."/>
            <person name="Rhodes N."/>
            <person name="Thang M."/>
            <person name="Chan C."/>
        </authorList>
    </citation>
    <scope>NUCLEOTIDE SEQUENCE</scope>
</reference>
<dbReference type="InterPro" id="IPR020846">
    <property type="entry name" value="MFS_dom"/>
</dbReference>
<dbReference type="AlphaFoldDB" id="A0A813I0W0"/>
<gene>
    <name evidence="8" type="ORF">PGLA1383_LOCUS57684</name>
</gene>
<feature type="transmembrane region" description="Helical" evidence="6">
    <location>
        <begin position="54"/>
        <end position="75"/>
    </location>
</feature>
<evidence type="ECO:0000256" key="5">
    <source>
        <dbReference type="ARBA" id="ARBA00023136"/>
    </source>
</evidence>
<protein>
    <recommendedName>
        <fullName evidence="7">Major facilitator superfamily (MFS) profile domain-containing protein</fullName>
    </recommendedName>
</protein>
<dbReference type="OrthoDB" id="2544694at2759"/>
<evidence type="ECO:0000256" key="6">
    <source>
        <dbReference type="SAM" id="Phobius"/>
    </source>
</evidence>
<keyword evidence="4 6" id="KW-1133">Transmembrane helix</keyword>
<dbReference type="PROSITE" id="PS50850">
    <property type="entry name" value="MFS"/>
    <property type="match status" value="1"/>
</dbReference>
<dbReference type="GO" id="GO:0022857">
    <property type="term" value="F:transmembrane transporter activity"/>
    <property type="evidence" value="ECO:0007669"/>
    <property type="project" value="InterPro"/>
</dbReference>
<proteinExistence type="predicted"/>
<dbReference type="EMBL" id="CAJNNV010033336">
    <property type="protein sequence ID" value="CAE8643339.1"/>
    <property type="molecule type" value="Genomic_DNA"/>
</dbReference>
<comment type="subcellular location">
    <subcellularLocation>
        <location evidence="1">Membrane</location>
        <topology evidence="1">Multi-pass membrane protein</topology>
    </subcellularLocation>
</comment>
<organism evidence="8 9">
    <name type="scientific">Polarella glacialis</name>
    <name type="common">Dinoflagellate</name>
    <dbReference type="NCBI Taxonomy" id="89957"/>
    <lineage>
        <taxon>Eukaryota</taxon>
        <taxon>Sar</taxon>
        <taxon>Alveolata</taxon>
        <taxon>Dinophyceae</taxon>
        <taxon>Suessiales</taxon>
        <taxon>Suessiaceae</taxon>
        <taxon>Polarella</taxon>
    </lineage>
</organism>
<dbReference type="GO" id="GO:0016020">
    <property type="term" value="C:membrane"/>
    <property type="evidence" value="ECO:0007669"/>
    <property type="project" value="UniProtKB-SubCell"/>
</dbReference>
<sequence length="139" mass="15451">SVREVFKPQALRIVVSLLPALACVFAEFLGHGSLSTLLPRHLRDSCELDMEDAGWWSGSINSAQYFGVTLGCLMWGHASDRFGAKRMAQLSMTGTIVLFSWTAFARNHMQLLILRFSTGLFSVIVPAVTYIFQVLPVEQ</sequence>
<dbReference type="PANTHER" id="PTHR23504">
    <property type="entry name" value="MAJOR FACILITATOR SUPERFAMILY DOMAIN-CONTAINING PROTEIN 10"/>
    <property type="match status" value="1"/>
</dbReference>
<feature type="transmembrane region" description="Helical" evidence="6">
    <location>
        <begin position="12"/>
        <end position="34"/>
    </location>
</feature>
<dbReference type="PANTHER" id="PTHR23504:SF15">
    <property type="entry name" value="MAJOR FACILITATOR SUPERFAMILY (MFS) PROFILE DOMAIN-CONTAINING PROTEIN"/>
    <property type="match status" value="1"/>
</dbReference>
<feature type="non-terminal residue" evidence="8">
    <location>
        <position position="139"/>
    </location>
</feature>
<keyword evidence="5 6" id="KW-0472">Membrane</keyword>
<dbReference type="Pfam" id="PF07690">
    <property type="entry name" value="MFS_1"/>
    <property type="match status" value="1"/>
</dbReference>
<keyword evidence="2" id="KW-0813">Transport</keyword>
<accession>A0A813I0W0</accession>